<dbReference type="Pfam" id="PF01535">
    <property type="entry name" value="PPR"/>
    <property type="match status" value="5"/>
</dbReference>
<dbReference type="InterPro" id="IPR011990">
    <property type="entry name" value="TPR-like_helical_dom_sf"/>
</dbReference>
<dbReference type="InterPro" id="IPR046960">
    <property type="entry name" value="PPR_At4g14850-like_plant"/>
</dbReference>
<dbReference type="PANTHER" id="PTHR47926">
    <property type="entry name" value="PENTATRICOPEPTIDE REPEAT-CONTAINING PROTEIN"/>
    <property type="match status" value="1"/>
</dbReference>
<dbReference type="Gene3D" id="1.25.40.10">
    <property type="entry name" value="Tetratricopeptide repeat domain"/>
    <property type="match status" value="3"/>
</dbReference>
<keyword evidence="4" id="KW-1185">Reference proteome</keyword>
<dbReference type="GO" id="GO:0003723">
    <property type="term" value="F:RNA binding"/>
    <property type="evidence" value="ECO:0007669"/>
    <property type="project" value="InterPro"/>
</dbReference>
<proteinExistence type="predicted"/>
<gene>
    <name evidence="3" type="ORF">SI8410_10014784</name>
</gene>
<evidence type="ECO:0000313" key="3">
    <source>
        <dbReference type="EMBL" id="CAA7404106.1"/>
    </source>
</evidence>
<dbReference type="OrthoDB" id="426361at2759"/>
<dbReference type="AlphaFoldDB" id="A0A7I8L3B2"/>
<dbReference type="PROSITE" id="PS51375">
    <property type="entry name" value="PPR"/>
    <property type="match status" value="2"/>
</dbReference>
<evidence type="ECO:0000313" key="4">
    <source>
        <dbReference type="Proteomes" id="UP000663760"/>
    </source>
</evidence>
<dbReference type="NCBIfam" id="TIGR00756">
    <property type="entry name" value="PPR"/>
    <property type="match status" value="1"/>
</dbReference>
<accession>A0A7I8L3B2</accession>
<name>A0A7I8L3B2_SPIIN</name>
<dbReference type="FunFam" id="1.25.40.10:FF:000090">
    <property type="entry name" value="Pentatricopeptide repeat-containing protein, chloroplastic"/>
    <property type="match status" value="1"/>
</dbReference>
<dbReference type="PANTHER" id="PTHR47926:SF437">
    <property type="entry name" value="PENTACOTRIPEPTIDE-REPEAT REGION OF PRORP DOMAIN-CONTAINING PROTEIN"/>
    <property type="match status" value="1"/>
</dbReference>
<organism evidence="3 4">
    <name type="scientific">Spirodela intermedia</name>
    <name type="common">Intermediate duckweed</name>
    <dbReference type="NCBI Taxonomy" id="51605"/>
    <lineage>
        <taxon>Eukaryota</taxon>
        <taxon>Viridiplantae</taxon>
        <taxon>Streptophyta</taxon>
        <taxon>Embryophyta</taxon>
        <taxon>Tracheophyta</taxon>
        <taxon>Spermatophyta</taxon>
        <taxon>Magnoliopsida</taxon>
        <taxon>Liliopsida</taxon>
        <taxon>Araceae</taxon>
        <taxon>Lemnoideae</taxon>
        <taxon>Spirodela</taxon>
    </lineage>
</organism>
<evidence type="ECO:0000256" key="1">
    <source>
        <dbReference type="ARBA" id="ARBA00022737"/>
    </source>
</evidence>
<protein>
    <submittedName>
        <fullName evidence="3">Uncharacterized protein</fullName>
    </submittedName>
</protein>
<dbReference type="InterPro" id="IPR002885">
    <property type="entry name" value="PPR_rpt"/>
</dbReference>
<evidence type="ECO:0000256" key="2">
    <source>
        <dbReference type="PROSITE-ProRule" id="PRU00708"/>
    </source>
</evidence>
<reference evidence="3" key="1">
    <citation type="submission" date="2020-02" db="EMBL/GenBank/DDBJ databases">
        <authorList>
            <person name="Scholz U."/>
            <person name="Mascher M."/>
            <person name="Fiebig A."/>
        </authorList>
    </citation>
    <scope>NUCLEOTIDE SEQUENCE</scope>
</reference>
<dbReference type="Proteomes" id="UP000663760">
    <property type="component" value="Chromosome 10"/>
</dbReference>
<keyword evidence="1" id="KW-0677">Repeat</keyword>
<dbReference type="EMBL" id="LR746273">
    <property type="protein sequence ID" value="CAA7404106.1"/>
    <property type="molecule type" value="Genomic_DNA"/>
</dbReference>
<feature type="repeat" description="PPR" evidence="2">
    <location>
        <begin position="74"/>
        <end position="108"/>
    </location>
</feature>
<feature type="repeat" description="PPR" evidence="2">
    <location>
        <begin position="193"/>
        <end position="227"/>
    </location>
</feature>
<dbReference type="GO" id="GO:0009451">
    <property type="term" value="P:RNA modification"/>
    <property type="evidence" value="ECO:0007669"/>
    <property type="project" value="InterPro"/>
</dbReference>
<sequence>MRLTQLAPCPNVPRLRATHAVFVAHGLHRHTYALSRLILLATGSAEDDGAADGSGGDFLSYAGLLLRHAEAPPNAFIFNTLIRAYARSPHPAAALCFFQLMRQRHHHLLALSGEEEQAAAVAPDHLTFPFVLHGCSAAQCPSPGLQLHGLLCKNGLAAGDHYVQTALLRFYVTFMELVPGGAHNLFDEIPRRDVVHWDVLMSGYLRRGLPCEALQLFRRLLLSGAQPDEVALTTALAACARAGTLREGRWIHCYLRDNAGELRTDDAHICAALVTMYAKCGSLDAAREVFETAPRRCRFLWSALIGGLAVHGLAEEAVGCLRGMQEQDGLRPDGVALLGALSACAHAGKAEEGRRLLAEMEALYGVSPRHEHYACAVDMLCKVGRLEEAVELARAMPMRPLASVWGSVLAGCRAGGAVELAELAVAELEKIEEELGAGAADGAHVQLWSIYMGANRVEDAQRTRKALGGRPGRKTTGRSEIELDGVVSSFVSGDGEHPLRERIYETVHHLLAGRGGLLAVEDEELCPEEGPGYLFDDMSSRSR</sequence>